<reference evidence="2" key="1">
    <citation type="submission" date="2021-02" db="EMBL/GenBank/DDBJ databases">
        <authorList>
            <person name="Vanwijnsberghe S."/>
        </authorList>
    </citation>
    <scope>NUCLEOTIDE SEQUENCE</scope>
    <source>
        <strain evidence="2">R-70211</strain>
    </source>
</reference>
<evidence type="ECO:0000313" key="2">
    <source>
        <dbReference type="EMBL" id="CAE6902937.1"/>
    </source>
</evidence>
<feature type="compositionally biased region" description="Basic and acidic residues" evidence="1">
    <location>
        <begin position="1"/>
        <end position="10"/>
    </location>
</feature>
<keyword evidence="3" id="KW-1185">Reference proteome</keyword>
<dbReference type="Proteomes" id="UP000675121">
    <property type="component" value="Unassembled WGS sequence"/>
</dbReference>
<evidence type="ECO:0000256" key="1">
    <source>
        <dbReference type="SAM" id="MobiDB-lite"/>
    </source>
</evidence>
<sequence length="34" mass="3777">MQDWTTDSHESFAQSMKSATELYAEQPKNLSGGT</sequence>
<organism evidence="2 3">
    <name type="scientific">Paraburkholderia domus</name>
    <dbReference type="NCBI Taxonomy" id="2793075"/>
    <lineage>
        <taxon>Bacteria</taxon>
        <taxon>Pseudomonadati</taxon>
        <taxon>Pseudomonadota</taxon>
        <taxon>Betaproteobacteria</taxon>
        <taxon>Burkholderiales</taxon>
        <taxon>Burkholderiaceae</taxon>
        <taxon>Paraburkholderia</taxon>
    </lineage>
</organism>
<proteinExistence type="predicted"/>
<comment type="caution">
    <text evidence="2">The sequence shown here is derived from an EMBL/GenBank/DDBJ whole genome shotgun (WGS) entry which is preliminary data.</text>
</comment>
<dbReference type="AlphaFoldDB" id="A0A9N8QYH9"/>
<evidence type="ECO:0000313" key="3">
    <source>
        <dbReference type="Proteomes" id="UP000675121"/>
    </source>
</evidence>
<name>A0A9N8QYH9_9BURK</name>
<accession>A0A9N8QYH9</accession>
<dbReference type="EMBL" id="CAJNAS010000009">
    <property type="protein sequence ID" value="CAE6902937.1"/>
    <property type="molecule type" value="Genomic_DNA"/>
</dbReference>
<gene>
    <name evidence="2" type="ORF">R70211_03406</name>
</gene>
<feature type="region of interest" description="Disordered" evidence="1">
    <location>
        <begin position="1"/>
        <end position="34"/>
    </location>
</feature>
<protein>
    <submittedName>
        <fullName evidence="2">Uncharacterized protein</fullName>
    </submittedName>
</protein>